<evidence type="ECO:0000256" key="2">
    <source>
        <dbReference type="ARBA" id="ARBA00022737"/>
    </source>
</evidence>
<evidence type="ECO:0000256" key="3">
    <source>
        <dbReference type="ARBA" id="ARBA00022803"/>
    </source>
</evidence>
<dbReference type="Pfam" id="PF13176">
    <property type="entry name" value="TPR_7"/>
    <property type="match status" value="1"/>
</dbReference>
<dbReference type="OMA" id="CEKGWSL"/>
<dbReference type="Pfam" id="PF13181">
    <property type="entry name" value="TPR_8"/>
    <property type="match status" value="3"/>
</dbReference>
<dbReference type="FunFam" id="1.25.40.10:FF:000036">
    <property type="entry name" value="interferon-induced protein with tetratricopeptide repeats 5"/>
    <property type="match status" value="1"/>
</dbReference>
<dbReference type="InterPro" id="IPR011990">
    <property type="entry name" value="TPR-like_helical_dom_sf"/>
</dbReference>
<dbReference type="Proteomes" id="UP000314987">
    <property type="component" value="Unassembled WGS sequence"/>
</dbReference>
<evidence type="ECO:0000313" key="10">
    <source>
        <dbReference type="Proteomes" id="UP000314987"/>
    </source>
</evidence>
<feature type="coiled-coil region" evidence="8">
    <location>
        <begin position="60"/>
        <end position="91"/>
    </location>
</feature>
<dbReference type="SMART" id="SM00028">
    <property type="entry name" value="TPR"/>
    <property type="match status" value="6"/>
</dbReference>
<evidence type="ECO:0000256" key="8">
    <source>
        <dbReference type="SAM" id="Coils"/>
    </source>
</evidence>
<keyword evidence="5" id="KW-0051">Antiviral defense</keyword>
<evidence type="ECO:0000256" key="1">
    <source>
        <dbReference type="ARBA" id="ARBA00022588"/>
    </source>
</evidence>
<comment type="similarity">
    <text evidence="6">Belongs to the IFIT family.</text>
</comment>
<keyword evidence="8" id="KW-0175">Coiled coil</keyword>
<evidence type="ECO:0000313" key="9">
    <source>
        <dbReference type="Ensembl" id="ENSVURP00010024499.1"/>
    </source>
</evidence>
<keyword evidence="1" id="KW-0399">Innate immunity</keyword>
<feature type="repeat" description="TPR" evidence="7">
    <location>
        <begin position="250"/>
        <end position="283"/>
    </location>
</feature>
<dbReference type="AlphaFoldDB" id="A0A4X2LHQ9"/>
<reference evidence="9" key="2">
    <citation type="submission" date="2025-08" db="UniProtKB">
        <authorList>
            <consortium name="Ensembl"/>
        </authorList>
    </citation>
    <scope>IDENTIFICATION</scope>
</reference>
<proteinExistence type="inferred from homology"/>
<dbReference type="InterPro" id="IPR019734">
    <property type="entry name" value="TPR_rpt"/>
</dbReference>
<name>A0A4X2LHQ9_VOMUR</name>
<dbReference type="GeneID" id="114026146"/>
<accession>A0A4X2LHQ9</accession>
<feature type="repeat" description="TPR" evidence="7">
    <location>
        <begin position="434"/>
        <end position="467"/>
    </location>
</feature>
<dbReference type="OrthoDB" id="10043504at2759"/>
<feature type="repeat" description="TPR" evidence="7">
    <location>
        <begin position="339"/>
        <end position="372"/>
    </location>
</feature>
<dbReference type="GO" id="GO:0045087">
    <property type="term" value="P:innate immune response"/>
    <property type="evidence" value="ECO:0007669"/>
    <property type="project" value="UniProtKB-KW"/>
</dbReference>
<gene>
    <name evidence="9" type="primary">LOC114026146</name>
</gene>
<keyword evidence="3 7" id="KW-0802">TPR repeat</keyword>
<dbReference type="RefSeq" id="XP_027695562.1">
    <property type="nucleotide sequence ID" value="XM_027839761.1"/>
</dbReference>
<evidence type="ECO:0000256" key="6">
    <source>
        <dbReference type="ARBA" id="ARBA00038336"/>
    </source>
</evidence>
<keyword evidence="10" id="KW-1185">Reference proteome</keyword>
<dbReference type="Ensembl" id="ENSVURT00010027889.1">
    <property type="protein sequence ID" value="ENSVURP00010024499.1"/>
    <property type="gene ID" value="ENSVURG00010018787.1"/>
</dbReference>
<dbReference type="SUPFAM" id="SSF48452">
    <property type="entry name" value="TPR-like"/>
    <property type="match status" value="2"/>
</dbReference>
<protein>
    <recommendedName>
        <fullName evidence="11">Interferon induced protein with tetratricopeptide repeats 5</fullName>
    </recommendedName>
</protein>
<organism evidence="9 10">
    <name type="scientific">Vombatus ursinus</name>
    <name type="common">Common wombat</name>
    <dbReference type="NCBI Taxonomy" id="29139"/>
    <lineage>
        <taxon>Eukaryota</taxon>
        <taxon>Metazoa</taxon>
        <taxon>Chordata</taxon>
        <taxon>Craniata</taxon>
        <taxon>Vertebrata</taxon>
        <taxon>Euteleostomi</taxon>
        <taxon>Mammalia</taxon>
        <taxon>Metatheria</taxon>
        <taxon>Diprotodontia</taxon>
        <taxon>Vombatidae</taxon>
        <taxon>Vombatus</taxon>
    </lineage>
</organism>
<sequence>MSETSKNSLKSLLLKLDCHFTWNLQKEDIEVRQTEERIDDQLEYLTVKSKVTLFNLLAYVKHLKGQEEEALENLKNAEEKIQEDYADQVEMRSLVTWGDYAWIYYHMGRFPEAQAYLDKVEASCKKLSSPFRYRVELPEIECEKGWSLLKFGGRYYDRAKACFEKALESDPEHPEFNAGFAIVVYRMDDFDKDGAHVKSLSLSPLKKALGLDPQSTFVKVLLALKLQDLGANFEGEKYIKEALDQVTSEPYVFRYAAKFYRREDKPDKAMELLKKALTLAPTSSFLHHQMGLCYRAQMIQIKKATRNKPRGKDKQEVDKLIQLAIFHFETAVREKPLFVFAYVDLANMYSEAGQLRKAEDIFQKALGQEHVREEEKQQAHFRYGRFLEFHRKAGHLALHHYLEGIKIRPKCCSPLVRALQNLALKRLNQNSLDAQSLGALAFVHKLNGETTQAISYYERALTQDPTNSEYIGALLELRLSI</sequence>
<keyword evidence="2" id="KW-0677">Repeat</keyword>
<dbReference type="PANTHER" id="PTHR10271:SF28">
    <property type="entry name" value="INTERFERON-INDUCED PROTEIN WITH TETRATRICOPEPTIDE REPEATS 5"/>
    <property type="match status" value="1"/>
</dbReference>
<dbReference type="PANTHER" id="PTHR10271">
    <property type="entry name" value="INTERFERON-INDUCED PROTEIN WITH TETRATRICOPEPTIDE REPEATS"/>
    <property type="match status" value="1"/>
</dbReference>
<keyword evidence="4" id="KW-0391">Immunity</keyword>
<dbReference type="STRING" id="29139.ENSVURP00010024499"/>
<evidence type="ECO:0000256" key="4">
    <source>
        <dbReference type="ARBA" id="ARBA00022859"/>
    </source>
</evidence>
<dbReference type="GO" id="GO:0051607">
    <property type="term" value="P:defense response to virus"/>
    <property type="evidence" value="ECO:0007669"/>
    <property type="project" value="UniProtKB-KW"/>
</dbReference>
<reference evidence="9" key="3">
    <citation type="submission" date="2025-09" db="UniProtKB">
        <authorList>
            <consortium name="Ensembl"/>
        </authorList>
    </citation>
    <scope>IDENTIFICATION</scope>
</reference>
<evidence type="ECO:0000256" key="5">
    <source>
        <dbReference type="ARBA" id="ARBA00023118"/>
    </source>
</evidence>
<dbReference type="GO" id="GO:0003723">
    <property type="term" value="F:RNA binding"/>
    <property type="evidence" value="ECO:0007669"/>
    <property type="project" value="TreeGrafter"/>
</dbReference>
<evidence type="ECO:0000256" key="7">
    <source>
        <dbReference type="PROSITE-ProRule" id="PRU00339"/>
    </source>
</evidence>
<dbReference type="GO" id="GO:0005829">
    <property type="term" value="C:cytosol"/>
    <property type="evidence" value="ECO:0007669"/>
    <property type="project" value="TreeGrafter"/>
</dbReference>
<dbReference type="Gene3D" id="1.25.40.10">
    <property type="entry name" value="Tetratricopeptide repeat domain"/>
    <property type="match status" value="3"/>
</dbReference>
<dbReference type="PROSITE" id="PS50005">
    <property type="entry name" value="TPR"/>
    <property type="match status" value="3"/>
</dbReference>
<evidence type="ECO:0008006" key="11">
    <source>
        <dbReference type="Google" id="ProtNLM"/>
    </source>
</evidence>
<dbReference type="GeneTree" id="ENSGT00950000182946"/>
<reference evidence="10" key="1">
    <citation type="submission" date="2018-12" db="EMBL/GenBank/DDBJ databases">
        <authorList>
            <person name="Yazar S."/>
        </authorList>
    </citation>
    <scope>NUCLEOTIDE SEQUENCE [LARGE SCALE GENOMIC DNA]</scope>
</reference>